<feature type="domain" description="Integrase catalytic" evidence="12">
    <location>
        <begin position="1059"/>
        <end position="1211"/>
    </location>
</feature>
<dbReference type="Pfam" id="PF00665">
    <property type="entry name" value="rve"/>
    <property type="match status" value="1"/>
</dbReference>
<evidence type="ECO:0000313" key="14">
    <source>
        <dbReference type="Proteomes" id="UP001153954"/>
    </source>
</evidence>
<dbReference type="SUPFAM" id="SSF56672">
    <property type="entry name" value="DNA/RNA polymerases"/>
    <property type="match status" value="1"/>
</dbReference>
<dbReference type="Gene3D" id="3.30.420.10">
    <property type="entry name" value="Ribonuclease H-like superfamily/Ribonuclease H"/>
    <property type="match status" value="1"/>
</dbReference>
<gene>
    <name evidence="13" type="ORF">EEDITHA_LOCUS17041</name>
</gene>
<keyword evidence="8" id="KW-0862">Zinc</keyword>
<dbReference type="SMART" id="SM00343">
    <property type="entry name" value="ZnF_C2HC"/>
    <property type="match status" value="2"/>
</dbReference>
<evidence type="ECO:0000256" key="2">
    <source>
        <dbReference type="ARBA" id="ARBA00022679"/>
    </source>
</evidence>
<dbReference type="InterPro" id="IPR050951">
    <property type="entry name" value="Retrovirus_Pol_polyprotein"/>
</dbReference>
<dbReference type="Gene3D" id="2.40.70.10">
    <property type="entry name" value="Acid Proteases"/>
    <property type="match status" value="1"/>
</dbReference>
<dbReference type="GO" id="GO:0042575">
    <property type="term" value="C:DNA polymerase complex"/>
    <property type="evidence" value="ECO:0007669"/>
    <property type="project" value="UniProtKB-ARBA"/>
</dbReference>
<keyword evidence="5" id="KW-0255">Endonuclease</keyword>
<dbReference type="FunFam" id="3.30.420.10:FF:000063">
    <property type="entry name" value="Retrovirus-related Pol polyprotein from transposon 297-like Protein"/>
    <property type="match status" value="1"/>
</dbReference>
<feature type="domain" description="CCHC-type" evidence="10">
    <location>
        <begin position="201"/>
        <end position="216"/>
    </location>
</feature>
<dbReference type="InterPro" id="IPR036875">
    <property type="entry name" value="Znf_CCHC_sf"/>
</dbReference>
<dbReference type="Gene3D" id="3.10.10.10">
    <property type="entry name" value="HIV Type 1 Reverse Transcriptase, subunit A, domain 1"/>
    <property type="match status" value="1"/>
</dbReference>
<dbReference type="Pfam" id="PF17917">
    <property type="entry name" value="RT_RNaseH"/>
    <property type="match status" value="1"/>
</dbReference>
<dbReference type="GO" id="GO:0015074">
    <property type="term" value="P:DNA integration"/>
    <property type="evidence" value="ECO:0007669"/>
    <property type="project" value="InterPro"/>
</dbReference>
<evidence type="ECO:0000313" key="13">
    <source>
        <dbReference type="EMBL" id="CAH2102404.1"/>
    </source>
</evidence>
<dbReference type="GO" id="GO:0008270">
    <property type="term" value="F:zinc ion binding"/>
    <property type="evidence" value="ECO:0007669"/>
    <property type="project" value="UniProtKB-KW"/>
</dbReference>
<dbReference type="EC" id="2.7.7.49" evidence="1"/>
<sequence length="1372" mass="156868">MALAGGSAMILQEFSTAKCTFKVYKQVFENKMRIHNIDEVKWPQYLISCIGFDIVTLLTELCFPSTLDSKNYKQLVELIETHIEPTQSEITETYKFMKRVQLPNESIAEYVAALKKLAQTCNYGAHLERSLRDKFVHGLRNENIVKRLFNEDKLTFTTAVNIAIGMELAEKGARLITNGQEEVEVQKVSHQKENKETVKLKCHCCGKLGHMKPKCRFREEECYKCHKKGHIASVCRAQVNLHKKFPSRKVKEVNKDEFSVLQVKSDEFSVLQVKSDEFSVLQVKNSVYSENENYDYGLELLFYQNEDNVKVNKVTLIDEKCPDPWNISLNVNNVDILFQIDCGSDVTLMPEFLYKSLLPNVKVSNCFSKITGYGGQYITVIGKTQVLVKNKNKDYLAPLIIVKEGKKPLLGRDWLSVIKIDWNSCKKQCNSIEREKFEIKKLVDNYIYIIGTYFQGSLGKLKVEYGILKLKENVTPIGCKPRRVPYALENLVKGELDKLCNEGKMCKVDERDEVTWATPIVSIIKGPKNIRICGDYKVTINPYLEMPHHPIPVIEDIFAKLNKDDNNIKTVFSKIYLRKAYMNRRMDGEAQKLMTLTTPWGLYRPTFMMFGMASAPQEWQDFMDKHFNMPNVYCFIDDILVASCDVKSHLKTLECIFDKLRTLNIKINKDKTVLMSSQLEYCGHVIDKDGVHKTPEHVKAILEAPQPRNVKELQSFLGTINFYHKFLKNAAENLKPLYQLLKNSGKWEWGKEQVEAYEWAKKAIASDQVLVHYNPKLPVILSCDASKYGLGACLAHEIKIGHVVCERPIAFASRTLNDAETKYSQIDKEALAIIWAVKKFDLYLKGRTFTLVTDHKPLISIFNPSKTASSIYADRMTRWSLILSNYNYIIKYRTSQNNAAADFPSRLPIKNSSEDDKSYLEGNINSIVLDNPPVTLTDVAKHTQRDPVLSKVLTYLREGWPRIIDKELLNFKGKERELYVIKDCIIWRDRIVIPNSLKAKVLIELHAGHLGINKMQALANSCFWWPNISNDIKDITSNCKGCIQNRNLPPLKHLNNWEWPNEPWKRLHADFAGPFMGHMWLIVMDAHSKWPEVAKMKLTTSSATIKCLRSIFARFGLPEQFVTDNGPQWTSAEFITFCKNNNIRHICTAPYHPASNGLAERGVQTFKKAMLAQTFNNKDLDHSVQQWLLAYRSAPHATTGRAPCELMLGRQLRTRLSLIKKDVTIPRQSVCNKPVKQYLPGDKVLVASYDKSRKWLEGIIDGPVGNVMYNVNTDKGILTRNVTQCLPRNSRADQDEFNNSQDMIENDIPGNEVSLSATSGSELETSNNSTNSSNAFNNNNKDSVSIPKSPIGTQTEVRRSGRMRKPVQRLNL</sequence>
<evidence type="ECO:0000256" key="4">
    <source>
        <dbReference type="ARBA" id="ARBA00022722"/>
    </source>
</evidence>
<protein>
    <recommendedName>
        <fullName evidence="1">RNA-directed DNA polymerase</fullName>
        <ecNumber evidence="1">2.7.7.49</ecNumber>
    </recommendedName>
</protein>
<feature type="region of interest" description="Disordered" evidence="9">
    <location>
        <begin position="1289"/>
        <end position="1372"/>
    </location>
</feature>
<dbReference type="InterPro" id="IPR041588">
    <property type="entry name" value="Integrase_H2C2"/>
</dbReference>
<dbReference type="Proteomes" id="UP001153954">
    <property type="component" value="Unassembled WGS sequence"/>
</dbReference>
<keyword evidence="8" id="KW-0479">Metal-binding</keyword>
<name>A0AAU9UUY3_EUPED</name>
<dbReference type="Pfam" id="PF17921">
    <property type="entry name" value="Integrase_H2C2"/>
    <property type="match status" value="1"/>
</dbReference>
<dbReference type="SUPFAM" id="SSF57756">
    <property type="entry name" value="Retrovirus zinc finger-like domains"/>
    <property type="match status" value="1"/>
</dbReference>
<keyword evidence="14" id="KW-1185">Reference proteome</keyword>
<dbReference type="PROSITE" id="PS50158">
    <property type="entry name" value="ZF_CCHC"/>
    <property type="match status" value="2"/>
</dbReference>
<keyword evidence="6" id="KW-0378">Hydrolase</keyword>
<feature type="compositionally biased region" description="Low complexity" evidence="9">
    <location>
        <begin position="1318"/>
        <end position="1345"/>
    </location>
</feature>
<keyword evidence="4" id="KW-0540">Nuclease</keyword>
<evidence type="ECO:0000256" key="9">
    <source>
        <dbReference type="SAM" id="MobiDB-lite"/>
    </source>
</evidence>
<dbReference type="InterPro" id="IPR041373">
    <property type="entry name" value="RT_RNaseH"/>
</dbReference>
<dbReference type="CDD" id="cd01647">
    <property type="entry name" value="RT_LTR"/>
    <property type="match status" value="1"/>
</dbReference>
<dbReference type="PANTHER" id="PTHR37984:SF5">
    <property type="entry name" value="PROTEIN NYNRIN-LIKE"/>
    <property type="match status" value="1"/>
</dbReference>
<evidence type="ECO:0000256" key="1">
    <source>
        <dbReference type="ARBA" id="ARBA00012493"/>
    </source>
</evidence>
<dbReference type="InterPro" id="IPR012337">
    <property type="entry name" value="RNaseH-like_sf"/>
</dbReference>
<dbReference type="InterPro" id="IPR001584">
    <property type="entry name" value="Integrase_cat-core"/>
</dbReference>
<dbReference type="GO" id="GO:0004190">
    <property type="term" value="F:aspartic-type endopeptidase activity"/>
    <property type="evidence" value="ECO:0007669"/>
    <property type="project" value="InterPro"/>
</dbReference>
<dbReference type="InterPro" id="IPR001995">
    <property type="entry name" value="Peptidase_A2_cat"/>
</dbReference>
<dbReference type="Pfam" id="PF00078">
    <property type="entry name" value="RVT_1"/>
    <property type="match status" value="1"/>
</dbReference>
<feature type="compositionally biased region" description="Basic residues" evidence="9">
    <location>
        <begin position="1360"/>
        <end position="1372"/>
    </location>
</feature>
<dbReference type="GO" id="GO:0006508">
    <property type="term" value="P:proteolysis"/>
    <property type="evidence" value="ECO:0007669"/>
    <property type="project" value="InterPro"/>
</dbReference>
<evidence type="ECO:0000259" key="12">
    <source>
        <dbReference type="PROSITE" id="PS50994"/>
    </source>
</evidence>
<evidence type="ECO:0000256" key="8">
    <source>
        <dbReference type="PROSITE-ProRule" id="PRU00047"/>
    </source>
</evidence>
<dbReference type="SUPFAM" id="SSF53098">
    <property type="entry name" value="Ribonuclease H-like"/>
    <property type="match status" value="1"/>
</dbReference>
<dbReference type="InterPro" id="IPR043128">
    <property type="entry name" value="Rev_trsase/Diguanyl_cyclase"/>
</dbReference>
<accession>A0AAU9UUY3</accession>
<proteinExistence type="predicted"/>
<dbReference type="Gene3D" id="3.30.70.270">
    <property type="match status" value="2"/>
</dbReference>
<dbReference type="GO" id="GO:0003964">
    <property type="term" value="F:RNA-directed DNA polymerase activity"/>
    <property type="evidence" value="ECO:0007669"/>
    <property type="project" value="UniProtKB-KW"/>
</dbReference>
<dbReference type="InterPro" id="IPR043502">
    <property type="entry name" value="DNA/RNA_pol_sf"/>
</dbReference>
<dbReference type="FunFam" id="3.30.70.270:FF:000026">
    <property type="entry name" value="Transposon Ty3-G Gag-Pol polyprotein"/>
    <property type="match status" value="1"/>
</dbReference>
<feature type="domain" description="CCHC-type" evidence="10">
    <location>
        <begin position="222"/>
        <end position="236"/>
    </location>
</feature>
<keyword evidence="7" id="KW-0695">RNA-directed DNA polymerase</keyword>
<dbReference type="Gene3D" id="1.10.340.70">
    <property type="match status" value="1"/>
</dbReference>
<comment type="caution">
    <text evidence="13">The sequence shown here is derived from an EMBL/GenBank/DDBJ whole genome shotgun (WGS) entry which is preliminary data.</text>
</comment>
<evidence type="ECO:0000259" key="10">
    <source>
        <dbReference type="PROSITE" id="PS50158"/>
    </source>
</evidence>
<dbReference type="GO" id="GO:0004519">
    <property type="term" value="F:endonuclease activity"/>
    <property type="evidence" value="ECO:0007669"/>
    <property type="project" value="UniProtKB-KW"/>
</dbReference>
<evidence type="ECO:0000256" key="6">
    <source>
        <dbReference type="ARBA" id="ARBA00022801"/>
    </source>
</evidence>
<reference evidence="13" key="1">
    <citation type="submission" date="2022-03" db="EMBL/GenBank/DDBJ databases">
        <authorList>
            <person name="Tunstrom K."/>
        </authorList>
    </citation>
    <scope>NUCLEOTIDE SEQUENCE</scope>
</reference>
<keyword evidence="3" id="KW-0548">Nucleotidyltransferase</keyword>
<feature type="domain" description="Peptidase A2" evidence="11">
    <location>
        <begin position="336"/>
        <end position="414"/>
    </location>
</feature>
<organism evidence="13 14">
    <name type="scientific">Euphydryas editha</name>
    <name type="common">Edith's checkerspot</name>
    <dbReference type="NCBI Taxonomy" id="104508"/>
    <lineage>
        <taxon>Eukaryota</taxon>
        <taxon>Metazoa</taxon>
        <taxon>Ecdysozoa</taxon>
        <taxon>Arthropoda</taxon>
        <taxon>Hexapoda</taxon>
        <taxon>Insecta</taxon>
        <taxon>Pterygota</taxon>
        <taxon>Neoptera</taxon>
        <taxon>Endopterygota</taxon>
        <taxon>Lepidoptera</taxon>
        <taxon>Glossata</taxon>
        <taxon>Ditrysia</taxon>
        <taxon>Papilionoidea</taxon>
        <taxon>Nymphalidae</taxon>
        <taxon>Nymphalinae</taxon>
        <taxon>Euphydryas</taxon>
    </lineage>
</organism>
<dbReference type="PANTHER" id="PTHR37984">
    <property type="entry name" value="PROTEIN CBG26694"/>
    <property type="match status" value="1"/>
</dbReference>
<dbReference type="InterPro" id="IPR000477">
    <property type="entry name" value="RT_dom"/>
</dbReference>
<keyword evidence="8" id="KW-0863">Zinc-finger</keyword>
<evidence type="ECO:0000256" key="5">
    <source>
        <dbReference type="ARBA" id="ARBA00022759"/>
    </source>
</evidence>
<dbReference type="CDD" id="cd09274">
    <property type="entry name" value="RNase_HI_RT_Ty3"/>
    <property type="match status" value="1"/>
</dbReference>
<dbReference type="PROSITE" id="PS50994">
    <property type="entry name" value="INTEGRASE"/>
    <property type="match status" value="1"/>
</dbReference>
<dbReference type="GO" id="GO:0003676">
    <property type="term" value="F:nucleic acid binding"/>
    <property type="evidence" value="ECO:0007669"/>
    <property type="project" value="InterPro"/>
</dbReference>
<dbReference type="Gene3D" id="4.10.60.10">
    <property type="entry name" value="Zinc finger, CCHC-type"/>
    <property type="match status" value="1"/>
</dbReference>
<dbReference type="SUPFAM" id="SSF50630">
    <property type="entry name" value="Acid proteases"/>
    <property type="match status" value="1"/>
</dbReference>
<dbReference type="InterPro" id="IPR021109">
    <property type="entry name" value="Peptidase_aspartic_dom_sf"/>
</dbReference>
<evidence type="ECO:0000256" key="7">
    <source>
        <dbReference type="ARBA" id="ARBA00022918"/>
    </source>
</evidence>
<keyword evidence="2" id="KW-0808">Transferase</keyword>
<evidence type="ECO:0000259" key="11">
    <source>
        <dbReference type="PROSITE" id="PS50175"/>
    </source>
</evidence>
<dbReference type="EMBL" id="CAKOGL010000025">
    <property type="protein sequence ID" value="CAH2102404.1"/>
    <property type="molecule type" value="Genomic_DNA"/>
</dbReference>
<dbReference type="InterPro" id="IPR036397">
    <property type="entry name" value="RNaseH_sf"/>
</dbReference>
<evidence type="ECO:0000256" key="3">
    <source>
        <dbReference type="ARBA" id="ARBA00022695"/>
    </source>
</evidence>
<dbReference type="InterPro" id="IPR001878">
    <property type="entry name" value="Znf_CCHC"/>
</dbReference>
<dbReference type="PROSITE" id="PS50175">
    <property type="entry name" value="ASP_PROT_RETROV"/>
    <property type="match status" value="1"/>
</dbReference>